<protein>
    <submittedName>
        <fullName evidence="3">Uncharacterized protein</fullName>
    </submittedName>
</protein>
<feature type="signal peptide" evidence="2">
    <location>
        <begin position="1"/>
        <end position="19"/>
    </location>
</feature>
<dbReference type="Proteomes" id="UP001488805">
    <property type="component" value="Unassembled WGS sequence"/>
</dbReference>
<evidence type="ECO:0000313" key="3">
    <source>
        <dbReference type="EMBL" id="KAK9539164.1"/>
    </source>
</evidence>
<feature type="transmembrane region" description="Helical" evidence="1">
    <location>
        <begin position="63"/>
        <end position="82"/>
    </location>
</feature>
<reference evidence="3 4" key="1">
    <citation type="journal article" date="2024" name="Genome Biol. Evol.">
        <title>Chromosome-level genome assembly of the viviparous eelpout Zoarces viviparus.</title>
        <authorList>
            <person name="Fuhrmann N."/>
            <person name="Brasseur M.V."/>
            <person name="Bakowski C.E."/>
            <person name="Podsiadlowski L."/>
            <person name="Prost S."/>
            <person name="Krehenwinkel H."/>
            <person name="Mayer C."/>
        </authorList>
    </citation>
    <scope>NUCLEOTIDE SEQUENCE [LARGE SCALE GENOMIC DNA]</scope>
    <source>
        <strain evidence="3">NO-MEL_2022_Ind0_liver</strain>
    </source>
</reference>
<dbReference type="AlphaFoldDB" id="A0AAW1FWC7"/>
<sequence>MKRMNRTLLLSLLTRCHQALEDTGMDVDERQINLTTSGTTASPLSGTGPVSTVSSSRKTYDNAYFYILFVMIFYSLLAMTLFKCSGGDEEQKDPSEEFMSTRKFNTGRMVDKFYFEEESSL</sequence>
<keyword evidence="1" id="KW-0472">Membrane</keyword>
<proteinExistence type="predicted"/>
<keyword evidence="4" id="KW-1185">Reference proteome</keyword>
<keyword evidence="1" id="KW-1133">Transmembrane helix</keyword>
<organism evidence="3 4">
    <name type="scientific">Zoarces viviparus</name>
    <name type="common">Viviparous eelpout</name>
    <name type="synonym">Blennius viviparus</name>
    <dbReference type="NCBI Taxonomy" id="48416"/>
    <lineage>
        <taxon>Eukaryota</taxon>
        <taxon>Metazoa</taxon>
        <taxon>Chordata</taxon>
        <taxon>Craniata</taxon>
        <taxon>Vertebrata</taxon>
        <taxon>Euteleostomi</taxon>
        <taxon>Actinopterygii</taxon>
        <taxon>Neopterygii</taxon>
        <taxon>Teleostei</taxon>
        <taxon>Neoteleostei</taxon>
        <taxon>Acanthomorphata</taxon>
        <taxon>Eupercaria</taxon>
        <taxon>Perciformes</taxon>
        <taxon>Cottioidei</taxon>
        <taxon>Zoarcales</taxon>
        <taxon>Zoarcidae</taxon>
        <taxon>Zoarcinae</taxon>
        <taxon>Zoarces</taxon>
    </lineage>
</organism>
<name>A0AAW1FWC7_ZOAVI</name>
<keyword evidence="2" id="KW-0732">Signal</keyword>
<keyword evidence="1" id="KW-0812">Transmembrane</keyword>
<gene>
    <name evidence="3" type="ORF">VZT92_004289</name>
</gene>
<evidence type="ECO:0000256" key="1">
    <source>
        <dbReference type="SAM" id="Phobius"/>
    </source>
</evidence>
<accession>A0AAW1FWC7</accession>
<evidence type="ECO:0000256" key="2">
    <source>
        <dbReference type="SAM" id="SignalP"/>
    </source>
</evidence>
<dbReference type="EMBL" id="JBCEZU010000023">
    <property type="protein sequence ID" value="KAK9539164.1"/>
    <property type="molecule type" value="Genomic_DNA"/>
</dbReference>
<comment type="caution">
    <text evidence="3">The sequence shown here is derived from an EMBL/GenBank/DDBJ whole genome shotgun (WGS) entry which is preliminary data.</text>
</comment>
<evidence type="ECO:0000313" key="4">
    <source>
        <dbReference type="Proteomes" id="UP001488805"/>
    </source>
</evidence>
<feature type="chain" id="PRO_5043362699" evidence="2">
    <location>
        <begin position="20"/>
        <end position="121"/>
    </location>
</feature>